<sequence>MARARLSWLTSQYSDVVSMVVSDCVCADSGLPPKKQEDFELELDFKPQLLSRLAFPADAIIKMARAKLLQFTSISSGGASVLISDDVYADLGLSYDQHKDFEPALLLQAAAVNFSNEKFDSACNSLGICVQSAFLTGNPLQRVAYFFATALQERITREVGTMVHSEALAGNQRKQTVDEAFTSLQPAVIECQYELPFCQISQFAAIQAIMDNVASAKRVHLVDPGIKTGSYWPVMMQALADRYDCPLELLKITAVGPSKQIIEEVVVSEIRYLEADFFELEADEVLAVHSRLSKGISKRHIVRFGILIA</sequence>
<reference evidence="4" key="1">
    <citation type="journal article" date="2025" name="Foods">
        <title>Unveiling the Microbial Signatures of Arabica Coffee Cherries: Insights into Ripeness Specific Diversity, Functional Traits, and Implications for Quality and Safety.</title>
        <authorList>
            <consortium name="RefSeq"/>
            <person name="Tenea G.N."/>
            <person name="Cifuentes V."/>
            <person name="Reyes P."/>
            <person name="Cevallos-Vallejos M."/>
        </authorList>
    </citation>
    <scope>NUCLEOTIDE SEQUENCE [LARGE SCALE GENOMIC DNA]</scope>
</reference>
<evidence type="ECO:0000256" key="2">
    <source>
        <dbReference type="ARBA" id="ARBA00023163"/>
    </source>
</evidence>
<keyword evidence="4" id="KW-1185">Reference proteome</keyword>
<gene>
    <name evidence="5" type="primary">LOC113737900</name>
</gene>
<keyword evidence="1" id="KW-0805">Transcription regulation</keyword>
<dbReference type="PROSITE" id="PS50985">
    <property type="entry name" value="GRAS"/>
    <property type="match status" value="1"/>
</dbReference>
<dbReference type="OrthoDB" id="770224at2759"/>
<evidence type="ECO:0000313" key="5">
    <source>
        <dbReference type="RefSeq" id="XP_027120842.1"/>
    </source>
</evidence>
<comment type="similarity">
    <text evidence="3">Belongs to the GRAS family.</text>
</comment>
<dbReference type="RefSeq" id="XP_027120842.1">
    <property type="nucleotide sequence ID" value="XM_027265041.1"/>
</dbReference>
<dbReference type="AlphaFoldDB" id="A0A6P6X4R4"/>
<keyword evidence="2" id="KW-0804">Transcription</keyword>
<dbReference type="Proteomes" id="UP001652660">
    <property type="component" value="Chromosome 3e"/>
</dbReference>
<name>A0A6P6X4R4_COFAR</name>
<dbReference type="GeneID" id="113737900"/>
<dbReference type="PANTHER" id="PTHR31636">
    <property type="entry name" value="OSJNBA0084A10.13 PROTEIN-RELATED"/>
    <property type="match status" value="1"/>
</dbReference>
<evidence type="ECO:0000256" key="3">
    <source>
        <dbReference type="PROSITE-ProRule" id="PRU01191"/>
    </source>
</evidence>
<evidence type="ECO:0000313" key="4">
    <source>
        <dbReference type="Proteomes" id="UP001652660"/>
    </source>
</evidence>
<accession>A0A6P6X4R4</accession>
<dbReference type="InterPro" id="IPR005202">
    <property type="entry name" value="TF_GRAS"/>
</dbReference>
<proteinExistence type="inferred from homology"/>
<protein>
    <submittedName>
        <fullName evidence="5">GRAS family protein RAM1-like</fullName>
    </submittedName>
</protein>
<reference evidence="5" key="2">
    <citation type="submission" date="2025-08" db="UniProtKB">
        <authorList>
            <consortium name="RefSeq"/>
        </authorList>
    </citation>
    <scope>IDENTIFICATION</scope>
    <source>
        <tissue evidence="5">Leaves</tissue>
    </source>
</reference>
<organism evidence="4 5">
    <name type="scientific">Coffea arabica</name>
    <name type="common">Arabian coffee</name>
    <dbReference type="NCBI Taxonomy" id="13443"/>
    <lineage>
        <taxon>Eukaryota</taxon>
        <taxon>Viridiplantae</taxon>
        <taxon>Streptophyta</taxon>
        <taxon>Embryophyta</taxon>
        <taxon>Tracheophyta</taxon>
        <taxon>Spermatophyta</taxon>
        <taxon>Magnoliopsida</taxon>
        <taxon>eudicotyledons</taxon>
        <taxon>Gunneridae</taxon>
        <taxon>Pentapetalae</taxon>
        <taxon>asterids</taxon>
        <taxon>lamiids</taxon>
        <taxon>Gentianales</taxon>
        <taxon>Rubiaceae</taxon>
        <taxon>Ixoroideae</taxon>
        <taxon>Gardenieae complex</taxon>
        <taxon>Bertiereae - Coffeeae clade</taxon>
        <taxon>Coffeeae</taxon>
        <taxon>Coffea</taxon>
    </lineage>
</organism>
<dbReference type="Pfam" id="PF03514">
    <property type="entry name" value="GRAS"/>
    <property type="match status" value="1"/>
</dbReference>
<evidence type="ECO:0000256" key="1">
    <source>
        <dbReference type="ARBA" id="ARBA00023015"/>
    </source>
</evidence>
<comment type="caution">
    <text evidence="3">Lacks conserved residue(s) required for the propagation of feature annotation.</text>
</comment>